<keyword evidence="2" id="KW-1185">Reference proteome</keyword>
<dbReference type="Proteomes" id="UP000263486">
    <property type="component" value="Unassembled WGS sequence"/>
</dbReference>
<comment type="caution">
    <text evidence="1">The sequence shown here is derived from an EMBL/GenBank/DDBJ whole genome shotgun (WGS) entry which is preliminary data.</text>
</comment>
<proteinExistence type="predicted"/>
<protein>
    <submittedName>
        <fullName evidence="1">Uncharacterized protein</fullName>
    </submittedName>
</protein>
<accession>A0ABX9KK60</accession>
<sequence>MKIQIESGKFIGSNSKSFGKLKEEWLYRNSLNSPVDIFGRSPWERERPWEIKFKIDCKNKSKSYTINTVDETIPVIFEGTSLILDNLNYNENEEKIFIIPPKKKIIFEMICVKVVKKLGVLSSDKECALTQSMFQKTVGNSNKKVKKNIKEFMKIFSPILNKINVVKKIDVLTNDFLVFNDNTDEVEEFKKFIWKYFSEELLFIYVNLEEKFDMIEFKKLSERYNPDLDIGDIILI</sequence>
<reference evidence="1 2" key="1">
    <citation type="submission" date="2018-08" db="EMBL/GenBank/DDBJ databases">
        <title>Draft genome sequence of Psychrilyobacter sp. strain SD5 isolated from Black Sea water.</title>
        <authorList>
            <person name="Yadav S."/>
            <person name="Villanueva L."/>
            <person name="Damste J.S.S."/>
        </authorList>
    </citation>
    <scope>NUCLEOTIDE SEQUENCE [LARGE SCALE GENOMIC DNA]</scope>
    <source>
        <strain evidence="1 2">SD5</strain>
    </source>
</reference>
<evidence type="ECO:0000313" key="2">
    <source>
        <dbReference type="Proteomes" id="UP000263486"/>
    </source>
</evidence>
<dbReference type="RefSeq" id="WP_114641622.1">
    <property type="nucleotide sequence ID" value="NZ_JAACIO010000005.1"/>
</dbReference>
<organism evidence="1 2">
    <name type="scientific">Psychrilyobacter piezotolerans</name>
    <dbReference type="NCBI Taxonomy" id="2293438"/>
    <lineage>
        <taxon>Bacteria</taxon>
        <taxon>Fusobacteriati</taxon>
        <taxon>Fusobacteriota</taxon>
        <taxon>Fusobacteriia</taxon>
        <taxon>Fusobacteriales</taxon>
        <taxon>Fusobacteriaceae</taxon>
        <taxon>Psychrilyobacter</taxon>
    </lineage>
</organism>
<evidence type="ECO:0000313" key="1">
    <source>
        <dbReference type="EMBL" id="REI42244.1"/>
    </source>
</evidence>
<gene>
    <name evidence="1" type="ORF">DYH56_04275</name>
</gene>
<dbReference type="EMBL" id="QUAJ01000005">
    <property type="protein sequence ID" value="REI42244.1"/>
    <property type="molecule type" value="Genomic_DNA"/>
</dbReference>
<name>A0ABX9KK60_9FUSO</name>